<sequence>MVNVLKGVLIECDPAMKQFLLYLDESNALGKKFIIQDIDDTHVFVIAELVNVLQERPALLVKKMWKRTMKHYPKIQFLKAPRIRNNQMEKNSANSFDELLVFPDGSDGKESARNTGDLGSMPGLGRSLGEGNTTNSSPRA</sequence>
<dbReference type="Ensembl" id="ENSOART00020046233.1">
    <property type="protein sequence ID" value="ENSOARP00020034977.1"/>
    <property type="gene ID" value="ENSOARG00020028468.1"/>
</dbReference>
<reference evidence="1" key="3">
    <citation type="submission" date="2025-09" db="UniProtKB">
        <authorList>
            <consortium name="Ensembl"/>
        </authorList>
    </citation>
    <scope>IDENTIFICATION</scope>
</reference>
<protein>
    <submittedName>
        <fullName evidence="1">Uncharacterized protein</fullName>
    </submittedName>
</protein>
<organism evidence="1">
    <name type="scientific">Ovis aries</name>
    <name type="common">Sheep</name>
    <dbReference type="NCBI Taxonomy" id="9940"/>
    <lineage>
        <taxon>Eukaryota</taxon>
        <taxon>Metazoa</taxon>
        <taxon>Chordata</taxon>
        <taxon>Craniata</taxon>
        <taxon>Vertebrata</taxon>
        <taxon>Euteleostomi</taxon>
        <taxon>Mammalia</taxon>
        <taxon>Eutheria</taxon>
        <taxon>Laurasiatheria</taxon>
        <taxon>Artiodactyla</taxon>
        <taxon>Ruminantia</taxon>
        <taxon>Pecora</taxon>
        <taxon>Bovidae</taxon>
        <taxon>Caprinae</taxon>
        <taxon>Ovis</taxon>
    </lineage>
</organism>
<evidence type="ECO:0000313" key="1">
    <source>
        <dbReference type="Ensembl" id="ENSOARP00020034977.1"/>
    </source>
</evidence>
<proteinExistence type="predicted"/>
<name>A0AC11CVJ0_SHEEP</name>
<reference evidence="1" key="1">
    <citation type="submission" date="2020-11" db="EMBL/GenBank/DDBJ databases">
        <authorList>
            <person name="Davenport K.M."/>
            <person name="Bickhart D.M."/>
            <person name="Smith T.P.L."/>
            <person name="Murdoch B.M."/>
            <person name="Rosen B.D."/>
        </authorList>
    </citation>
    <scope>NUCLEOTIDE SEQUENCE [LARGE SCALE GENOMIC DNA]</scope>
    <source>
        <strain evidence="1">OAR_USU_Benz2616</strain>
    </source>
</reference>
<accession>A0AC11CVJ0</accession>
<reference evidence="1" key="2">
    <citation type="submission" date="2025-08" db="UniProtKB">
        <authorList>
            <consortium name="Ensembl"/>
        </authorList>
    </citation>
    <scope>IDENTIFICATION</scope>
</reference>